<dbReference type="AlphaFoldDB" id="A0A8X7NQT4"/>
<dbReference type="EMBL" id="JABWAB010000001">
    <property type="protein sequence ID" value="KAF6059216.1"/>
    <property type="molecule type" value="Genomic_DNA"/>
</dbReference>
<evidence type="ECO:0000313" key="3">
    <source>
        <dbReference type="Proteomes" id="UP000590412"/>
    </source>
</evidence>
<reference evidence="2" key="1">
    <citation type="submission" date="2020-03" db="EMBL/GenBank/DDBJ databases">
        <title>FDA dAtabase for Regulatory Grade micrObial Sequences (FDA-ARGOS): Supporting development and validation of Infectious Disease Dx tests.</title>
        <authorList>
            <person name="Campos J."/>
            <person name="Goldberg B."/>
            <person name="Tallon L."/>
            <person name="Sadzewicz L."/>
            <person name="Vavikolanu K."/>
            <person name="Mehta A."/>
            <person name="Aluvathingal J."/>
            <person name="Nadendla S."/>
            <person name="Nandy P."/>
            <person name="Geyer C."/>
            <person name="Yan Y."/>
            <person name="Sichtig H."/>
        </authorList>
    </citation>
    <scope>NUCLEOTIDE SEQUENCE [LARGE SCALE GENOMIC DNA]</scope>
    <source>
        <strain evidence="2">FDAARGOS_652</strain>
    </source>
</reference>
<evidence type="ECO:0000313" key="2">
    <source>
        <dbReference type="EMBL" id="KAF6059216.1"/>
    </source>
</evidence>
<evidence type="ECO:0000256" key="1">
    <source>
        <dbReference type="SAM" id="Phobius"/>
    </source>
</evidence>
<keyword evidence="1" id="KW-1133">Transmembrane helix</keyword>
<organism evidence="2 3">
    <name type="scientific">Candida parapsilosis</name>
    <name type="common">Yeast</name>
    <dbReference type="NCBI Taxonomy" id="5480"/>
    <lineage>
        <taxon>Eukaryota</taxon>
        <taxon>Fungi</taxon>
        <taxon>Dikarya</taxon>
        <taxon>Ascomycota</taxon>
        <taxon>Saccharomycotina</taxon>
        <taxon>Pichiomycetes</taxon>
        <taxon>Debaryomycetaceae</taxon>
        <taxon>Candida/Lodderomyces clade</taxon>
        <taxon>Candida</taxon>
    </lineage>
</organism>
<dbReference type="OrthoDB" id="4011638at2759"/>
<gene>
    <name evidence="2" type="ORF">FOB60_000798</name>
</gene>
<name>A0A8X7NQT4_CANPA</name>
<comment type="caution">
    <text evidence="2">The sequence shown here is derived from an EMBL/GenBank/DDBJ whole genome shotgun (WGS) entry which is preliminary data.</text>
</comment>
<sequence length="67" mass="7570">MPAASSAITPMRALIAGGVCYGLWSIYMAKNYFQNSSMRKIYVTSDPEFAKVHPMRHPQYEGNLNKE</sequence>
<protein>
    <submittedName>
        <fullName evidence="2">Uncharacterized protein</fullName>
    </submittedName>
</protein>
<proteinExistence type="predicted"/>
<keyword evidence="1" id="KW-0472">Membrane</keyword>
<keyword evidence="1" id="KW-0812">Transmembrane</keyword>
<accession>A0A8X7NQT4</accession>
<feature type="transmembrane region" description="Helical" evidence="1">
    <location>
        <begin position="12"/>
        <end position="29"/>
    </location>
</feature>
<dbReference type="Proteomes" id="UP000590412">
    <property type="component" value="Unassembled WGS sequence"/>
</dbReference>